<evidence type="ECO:0008006" key="3">
    <source>
        <dbReference type="Google" id="ProtNLM"/>
    </source>
</evidence>
<reference evidence="1 2" key="1">
    <citation type="submission" date="2023-07" db="EMBL/GenBank/DDBJ databases">
        <title>Nocardioides sp. nov WY-20 isolated from soil.</title>
        <authorList>
            <person name="Liu B."/>
            <person name="Wan Y."/>
        </authorList>
    </citation>
    <scope>NUCLEOTIDE SEQUENCE [LARGE SCALE GENOMIC DNA]</scope>
    <source>
        <strain evidence="1 2">WY-20</strain>
    </source>
</reference>
<dbReference type="RefSeq" id="WP_305027897.1">
    <property type="nucleotide sequence ID" value="NZ_JAUQTA010000001.1"/>
</dbReference>
<comment type="caution">
    <text evidence="1">The sequence shown here is derived from an EMBL/GenBank/DDBJ whole genome shotgun (WGS) entry which is preliminary data.</text>
</comment>
<organism evidence="1 2">
    <name type="scientific">Nocardioides jiangxiensis</name>
    <dbReference type="NCBI Taxonomy" id="3064524"/>
    <lineage>
        <taxon>Bacteria</taxon>
        <taxon>Bacillati</taxon>
        <taxon>Actinomycetota</taxon>
        <taxon>Actinomycetes</taxon>
        <taxon>Propionibacteriales</taxon>
        <taxon>Nocardioidaceae</taxon>
        <taxon>Nocardioides</taxon>
    </lineage>
</organism>
<sequence>MTVIESGHSRGGRAVRVYIHGDKPVEMVDVEETVFVSTLVPDGATVWAEDAEAPLDAAATVAEVTNSGRAAVHVGRGQVTVSVAYNGATKSAAFGPGVRIQKVLDWATGPDGFAVNPVDAASLVLRLSGSAADLDSDEHVGSLAADGVLALDLVAGVRFAG</sequence>
<evidence type="ECO:0000313" key="1">
    <source>
        <dbReference type="EMBL" id="MDO7868523.1"/>
    </source>
</evidence>
<proteinExistence type="predicted"/>
<keyword evidence="2" id="KW-1185">Reference proteome</keyword>
<evidence type="ECO:0000313" key="2">
    <source>
        <dbReference type="Proteomes" id="UP001233314"/>
    </source>
</evidence>
<accession>A0ABT9B1G4</accession>
<dbReference type="EMBL" id="JAUQTA010000001">
    <property type="protein sequence ID" value="MDO7868523.1"/>
    <property type="molecule type" value="Genomic_DNA"/>
</dbReference>
<dbReference type="Proteomes" id="UP001233314">
    <property type="component" value="Unassembled WGS sequence"/>
</dbReference>
<protein>
    <recommendedName>
        <fullName evidence="3">BIG2 domain-containing protein</fullName>
    </recommendedName>
</protein>
<gene>
    <name evidence="1" type="ORF">Q5722_09100</name>
</gene>
<name>A0ABT9B1G4_9ACTN</name>